<accession>A0A8G0W1G6</accession>
<dbReference type="Gene3D" id="1.20.1250.10">
    <property type="match status" value="1"/>
</dbReference>
<dbReference type="SUPFAM" id="SSF47266">
    <property type="entry name" value="4-helical cytokines"/>
    <property type="match status" value="1"/>
</dbReference>
<dbReference type="GO" id="GO:0051607">
    <property type="term" value="P:defense response to virus"/>
    <property type="evidence" value="ECO:0007669"/>
    <property type="project" value="UniProtKB-KW"/>
</dbReference>
<dbReference type="GO" id="GO:0005125">
    <property type="term" value="F:cytokine activity"/>
    <property type="evidence" value="ECO:0007669"/>
    <property type="project" value="UniProtKB-KW"/>
</dbReference>
<dbReference type="Pfam" id="PF00143">
    <property type="entry name" value="Interferon"/>
    <property type="match status" value="1"/>
</dbReference>
<evidence type="ECO:0000256" key="3">
    <source>
        <dbReference type="ARBA" id="ARBA00022514"/>
    </source>
</evidence>
<comment type="similarity">
    <text evidence="2 8">Belongs to the alpha/beta interferon family.</text>
</comment>
<keyword evidence="7" id="KW-1015">Disulfide bond</keyword>
<evidence type="ECO:0000256" key="5">
    <source>
        <dbReference type="ARBA" id="ARBA00022729"/>
    </source>
</evidence>
<dbReference type="PANTHER" id="PTHR11691:SF73">
    <property type="entry name" value="INTERFERON BETA"/>
    <property type="match status" value="1"/>
</dbReference>
<evidence type="ECO:0000256" key="2">
    <source>
        <dbReference type="ARBA" id="ARBA00011033"/>
    </source>
</evidence>
<feature type="compositionally biased region" description="Acidic residues" evidence="9">
    <location>
        <begin position="53"/>
        <end position="68"/>
    </location>
</feature>
<keyword evidence="3 8" id="KW-0202">Cytokine</keyword>
<dbReference type="SMART" id="SM00076">
    <property type="entry name" value="IFabd"/>
    <property type="match status" value="1"/>
</dbReference>
<gene>
    <name evidence="11" type="primary">IFNd2</name>
</gene>
<evidence type="ECO:0000256" key="6">
    <source>
        <dbReference type="ARBA" id="ARBA00023118"/>
    </source>
</evidence>
<dbReference type="GO" id="GO:0005126">
    <property type="term" value="F:cytokine receptor binding"/>
    <property type="evidence" value="ECO:0007669"/>
    <property type="project" value="InterPro"/>
</dbReference>
<evidence type="ECO:0000256" key="7">
    <source>
        <dbReference type="ARBA" id="ARBA00023157"/>
    </source>
</evidence>
<evidence type="ECO:0000313" key="11">
    <source>
        <dbReference type="EMBL" id="QYW22332.1"/>
    </source>
</evidence>
<evidence type="ECO:0000256" key="10">
    <source>
        <dbReference type="SAM" id="SignalP"/>
    </source>
</evidence>
<sequence>MLNRILFVCLFLALCTTGSALRCSWMENEFRQLSKKSLDLIDTMSNNSTSTTEDAEDEDAEYEDTDEEDETVAFPNDLYSQASKASAVDKLSFTVQVLEEVLVLFKRNHNSTSWQKSTVENLITVVTREADGLHSCIGSHMHKKKNKKLHMYFKRLSHHVLQNKDHSAEAWELIRKEITSHLLRTDVLVSSLLKTN</sequence>
<keyword evidence="5 10" id="KW-0732">Signal</keyword>
<dbReference type="AlphaFoldDB" id="A0A8G0W1G6"/>
<dbReference type="GO" id="GO:0006955">
    <property type="term" value="P:immune response"/>
    <property type="evidence" value="ECO:0007669"/>
    <property type="project" value="UniProtKB-ARBA"/>
</dbReference>
<feature type="region of interest" description="Disordered" evidence="9">
    <location>
        <begin position="44"/>
        <end position="68"/>
    </location>
</feature>
<proteinExistence type="evidence at transcript level"/>
<dbReference type="EMBL" id="MW015074">
    <property type="protein sequence ID" value="QYW22332.1"/>
    <property type="molecule type" value="mRNA"/>
</dbReference>
<dbReference type="InterPro" id="IPR000471">
    <property type="entry name" value="Interferon_alpha/beta/delta"/>
</dbReference>
<reference evidence="11" key="1">
    <citation type="submission" date="2020-09" db="EMBL/GenBank/DDBJ databases">
        <authorList>
            <person name="Chen S.N."/>
            <person name="Nie P."/>
        </authorList>
    </citation>
    <scope>NUCLEOTIDE SEQUENCE</scope>
</reference>
<feature type="signal peptide" evidence="10">
    <location>
        <begin position="1"/>
        <end position="20"/>
    </location>
</feature>
<organism evidence="11">
    <name type="scientific">Channa argus</name>
    <name type="common">Northern snakehead</name>
    <name type="synonym">Ophicephalus argus</name>
    <dbReference type="NCBI Taxonomy" id="215402"/>
    <lineage>
        <taxon>Eukaryota</taxon>
        <taxon>Metazoa</taxon>
        <taxon>Chordata</taxon>
        <taxon>Craniata</taxon>
        <taxon>Vertebrata</taxon>
        <taxon>Euteleostomi</taxon>
        <taxon>Actinopterygii</taxon>
        <taxon>Neopterygii</taxon>
        <taxon>Teleostei</taxon>
        <taxon>Neoteleostei</taxon>
        <taxon>Acanthomorphata</taxon>
        <taxon>Anabantaria</taxon>
        <taxon>Anabantiformes</taxon>
        <taxon>Channoidei</taxon>
        <taxon>Channidae</taxon>
        <taxon>Channa</taxon>
    </lineage>
</organism>
<dbReference type="InterPro" id="IPR009079">
    <property type="entry name" value="4_helix_cytokine-like_core"/>
</dbReference>
<dbReference type="GO" id="GO:0005615">
    <property type="term" value="C:extracellular space"/>
    <property type="evidence" value="ECO:0007669"/>
    <property type="project" value="UniProtKB-KW"/>
</dbReference>
<protein>
    <submittedName>
        <fullName evidence="11">Interferon d2</fullName>
    </submittedName>
</protein>
<keyword evidence="4" id="KW-0964">Secreted</keyword>
<dbReference type="GO" id="GO:0043330">
    <property type="term" value="P:response to exogenous dsRNA"/>
    <property type="evidence" value="ECO:0007669"/>
    <property type="project" value="TreeGrafter"/>
</dbReference>
<evidence type="ECO:0000256" key="4">
    <source>
        <dbReference type="ARBA" id="ARBA00022525"/>
    </source>
</evidence>
<evidence type="ECO:0000256" key="9">
    <source>
        <dbReference type="SAM" id="MobiDB-lite"/>
    </source>
</evidence>
<name>A0A8G0W1G6_CHAAH</name>
<evidence type="ECO:0000256" key="1">
    <source>
        <dbReference type="ARBA" id="ARBA00004613"/>
    </source>
</evidence>
<comment type="subcellular location">
    <subcellularLocation>
        <location evidence="1">Secreted</location>
    </subcellularLocation>
</comment>
<feature type="chain" id="PRO_5034277287" evidence="10">
    <location>
        <begin position="21"/>
        <end position="196"/>
    </location>
</feature>
<keyword evidence="6 8" id="KW-0051">Antiviral defense</keyword>
<dbReference type="PANTHER" id="PTHR11691">
    <property type="entry name" value="TYPE I INTERFERON"/>
    <property type="match status" value="1"/>
</dbReference>
<evidence type="ECO:0000256" key="8">
    <source>
        <dbReference type="RuleBase" id="RU000436"/>
    </source>
</evidence>